<protein>
    <recommendedName>
        <fullName evidence="2">(S)-ureidoglycine aminohydrolase cupin domain-containing protein</fullName>
    </recommendedName>
</protein>
<evidence type="ECO:0000256" key="1">
    <source>
        <dbReference type="SAM" id="MobiDB-lite"/>
    </source>
</evidence>
<dbReference type="AlphaFoldDB" id="A0A318U0R8"/>
<dbReference type="CDD" id="cd02227">
    <property type="entry name" value="cupin_TM1112-like"/>
    <property type="match status" value="1"/>
</dbReference>
<dbReference type="Pfam" id="PF05899">
    <property type="entry name" value="Cupin_3"/>
    <property type="match status" value="1"/>
</dbReference>
<evidence type="ECO:0000313" key="3">
    <source>
        <dbReference type="EMBL" id="PYF11104.1"/>
    </source>
</evidence>
<dbReference type="RefSeq" id="WP_110804884.1">
    <property type="nucleotide sequence ID" value="NZ_QJTK01000003.1"/>
</dbReference>
<proteinExistence type="predicted"/>
<reference evidence="3 4" key="1">
    <citation type="submission" date="2018-06" db="EMBL/GenBank/DDBJ databases">
        <title>Genomic Encyclopedia of Type Strains, Phase III (KMG-III): the genomes of soil and plant-associated and newly described type strains.</title>
        <authorList>
            <person name="Whitman W."/>
        </authorList>
    </citation>
    <scope>NUCLEOTIDE SEQUENCE [LARGE SCALE GENOMIC DNA]</scope>
    <source>
        <strain evidence="3 4">JA737</strain>
    </source>
</reference>
<dbReference type="InterPro" id="IPR008579">
    <property type="entry name" value="UGlyAH_Cupin_dom"/>
</dbReference>
<dbReference type="SUPFAM" id="SSF51182">
    <property type="entry name" value="RmlC-like cupins"/>
    <property type="match status" value="1"/>
</dbReference>
<dbReference type="PANTHER" id="PTHR40943">
    <property type="entry name" value="CYTOPLASMIC PROTEIN-RELATED"/>
    <property type="match status" value="1"/>
</dbReference>
<dbReference type="InterPro" id="IPR014710">
    <property type="entry name" value="RmlC-like_jellyroll"/>
</dbReference>
<dbReference type="EMBL" id="QJTK01000003">
    <property type="protein sequence ID" value="PYF11104.1"/>
    <property type="molecule type" value="Genomic_DNA"/>
</dbReference>
<feature type="domain" description="(S)-ureidoglycine aminohydrolase cupin" evidence="2">
    <location>
        <begin position="35"/>
        <end position="107"/>
    </location>
</feature>
<gene>
    <name evidence="3" type="ORF">C8J30_103200</name>
</gene>
<keyword evidence="4" id="KW-1185">Reference proteome</keyword>
<dbReference type="InterPro" id="IPR011051">
    <property type="entry name" value="RmlC_Cupin_sf"/>
</dbReference>
<dbReference type="OrthoDB" id="9799053at2"/>
<comment type="caution">
    <text evidence="3">The sequence shown here is derived from an EMBL/GenBank/DDBJ whole genome shotgun (WGS) entry which is preliminary data.</text>
</comment>
<dbReference type="Gene3D" id="2.60.120.10">
    <property type="entry name" value="Jelly Rolls"/>
    <property type="match status" value="1"/>
</dbReference>
<accession>A0A318U0R8</accession>
<feature type="region of interest" description="Disordered" evidence="1">
    <location>
        <begin position="1"/>
        <end position="20"/>
    </location>
</feature>
<sequence>MLIERLTPQGDPEISRPDPERLIEGDPVHRAWNAEEDDGLYCGIWESTPGAWRVRYEEWEYCRILSGRSVIEGEEGERLEVGPGDAFFIRPGFQGIWRVIETTRKDYVILVR</sequence>
<dbReference type="PANTHER" id="PTHR40943:SF2">
    <property type="entry name" value="(S)-UREIDOGLYCINE AMINOHYDROLASE CUPIN DOMAIN-CONTAINING PROTEIN"/>
    <property type="match status" value="1"/>
</dbReference>
<evidence type="ECO:0000313" key="4">
    <source>
        <dbReference type="Proteomes" id="UP000247727"/>
    </source>
</evidence>
<evidence type="ECO:0000259" key="2">
    <source>
        <dbReference type="Pfam" id="PF05899"/>
    </source>
</evidence>
<organism evidence="3 4">
    <name type="scientific">Rhodobacter viridis</name>
    <dbReference type="NCBI Taxonomy" id="1054202"/>
    <lineage>
        <taxon>Bacteria</taxon>
        <taxon>Pseudomonadati</taxon>
        <taxon>Pseudomonadota</taxon>
        <taxon>Alphaproteobacteria</taxon>
        <taxon>Rhodobacterales</taxon>
        <taxon>Rhodobacter group</taxon>
        <taxon>Rhodobacter</taxon>
    </lineage>
</organism>
<name>A0A318U0R8_9RHOB</name>
<dbReference type="Proteomes" id="UP000247727">
    <property type="component" value="Unassembled WGS sequence"/>
</dbReference>